<sequence length="51" mass="5900">MDKKKKHRRGVSLKSIEARAKRADLKKTEETLDRIPGRKPLLGDERPHPVL</sequence>
<proteinExistence type="predicted"/>
<dbReference type="AlphaFoldDB" id="H2CEH0"/>
<evidence type="ECO:0000256" key="1">
    <source>
        <dbReference type="SAM" id="MobiDB-lite"/>
    </source>
</evidence>
<protein>
    <submittedName>
        <fullName evidence="2">Uncharacterized protein</fullName>
    </submittedName>
</protein>
<gene>
    <name evidence="2" type="ORF">Lepil_0855</name>
</gene>
<dbReference type="EMBL" id="JH597773">
    <property type="protein sequence ID" value="EHQ05556.1"/>
    <property type="molecule type" value="Genomic_DNA"/>
</dbReference>
<dbReference type="HOGENOM" id="CLU_3100372_0_0_12"/>
<organism evidence="2 3">
    <name type="scientific">Leptonema illini DSM 21528</name>
    <dbReference type="NCBI Taxonomy" id="929563"/>
    <lineage>
        <taxon>Bacteria</taxon>
        <taxon>Pseudomonadati</taxon>
        <taxon>Spirochaetota</taxon>
        <taxon>Spirochaetia</taxon>
        <taxon>Leptospirales</taxon>
        <taxon>Leptospiraceae</taxon>
        <taxon>Leptonema</taxon>
    </lineage>
</organism>
<feature type="compositionally biased region" description="Basic and acidic residues" evidence="1">
    <location>
        <begin position="16"/>
        <end position="51"/>
    </location>
</feature>
<feature type="compositionally biased region" description="Basic residues" evidence="1">
    <location>
        <begin position="1"/>
        <end position="11"/>
    </location>
</feature>
<reference evidence="2 3" key="1">
    <citation type="submission" date="2011-10" db="EMBL/GenBank/DDBJ databases">
        <title>The Improved High-Quality Draft genome of Leptonema illini DSM 21528.</title>
        <authorList>
            <consortium name="US DOE Joint Genome Institute (JGI-PGF)"/>
            <person name="Lucas S."/>
            <person name="Copeland A."/>
            <person name="Lapidus A."/>
            <person name="Glavina del Rio T."/>
            <person name="Dalin E."/>
            <person name="Tice H."/>
            <person name="Bruce D."/>
            <person name="Goodwin L."/>
            <person name="Pitluck S."/>
            <person name="Peters L."/>
            <person name="Mikhailova N."/>
            <person name="Held B."/>
            <person name="Kyrpides N."/>
            <person name="Mavromatis K."/>
            <person name="Ivanova N."/>
            <person name="Markowitz V."/>
            <person name="Cheng J.-F."/>
            <person name="Hugenholtz P."/>
            <person name="Woyke T."/>
            <person name="Wu D."/>
            <person name="Gronow S."/>
            <person name="Wellnitz S."/>
            <person name="Brambilla E.-M."/>
            <person name="Klenk H.-P."/>
            <person name="Eisen J.A."/>
        </authorList>
    </citation>
    <scope>NUCLEOTIDE SEQUENCE [LARGE SCALE GENOMIC DNA]</scope>
    <source>
        <strain evidence="2 3">DSM 21528</strain>
    </source>
</reference>
<accession>H2CEH0</accession>
<feature type="region of interest" description="Disordered" evidence="1">
    <location>
        <begin position="1"/>
        <end position="51"/>
    </location>
</feature>
<dbReference type="Proteomes" id="UP000005737">
    <property type="component" value="Unassembled WGS sequence"/>
</dbReference>
<evidence type="ECO:0000313" key="3">
    <source>
        <dbReference type="Proteomes" id="UP000005737"/>
    </source>
</evidence>
<evidence type="ECO:0000313" key="2">
    <source>
        <dbReference type="EMBL" id="EHQ05556.1"/>
    </source>
</evidence>
<keyword evidence="3" id="KW-1185">Reference proteome</keyword>
<dbReference type="RefSeq" id="WP_002770307.1">
    <property type="nucleotide sequence ID" value="NZ_JH597773.1"/>
</dbReference>
<dbReference type="STRING" id="183.GCA_002009735_00970"/>
<name>H2CEH0_9LEPT</name>